<feature type="region of interest" description="Disordered" evidence="1">
    <location>
        <begin position="1"/>
        <end position="20"/>
    </location>
</feature>
<feature type="compositionally biased region" description="Basic residues" evidence="1">
    <location>
        <begin position="8"/>
        <end position="19"/>
    </location>
</feature>
<proteinExistence type="predicted"/>
<evidence type="ECO:0000313" key="2">
    <source>
        <dbReference type="EMBL" id="KAJ8957301.1"/>
    </source>
</evidence>
<name>A0AAV8YZ47_9CUCU</name>
<evidence type="ECO:0000313" key="3">
    <source>
        <dbReference type="Proteomes" id="UP001162156"/>
    </source>
</evidence>
<protein>
    <submittedName>
        <fullName evidence="2">Uncharacterized protein</fullName>
    </submittedName>
</protein>
<dbReference type="AlphaFoldDB" id="A0AAV8YZ47"/>
<evidence type="ECO:0000256" key="1">
    <source>
        <dbReference type="SAM" id="MobiDB-lite"/>
    </source>
</evidence>
<comment type="caution">
    <text evidence="2">The sequence shown here is derived from an EMBL/GenBank/DDBJ whole genome shotgun (WGS) entry which is preliminary data.</text>
</comment>
<dbReference type="Proteomes" id="UP001162156">
    <property type="component" value="Unassembled WGS sequence"/>
</dbReference>
<reference evidence="2" key="1">
    <citation type="journal article" date="2023" name="Insect Mol. Biol.">
        <title>Genome sequencing provides insights into the evolution of gene families encoding plant cell wall-degrading enzymes in longhorned beetles.</title>
        <authorList>
            <person name="Shin N.R."/>
            <person name="Okamura Y."/>
            <person name="Kirsch R."/>
            <person name="Pauchet Y."/>
        </authorList>
    </citation>
    <scope>NUCLEOTIDE SEQUENCE</scope>
    <source>
        <strain evidence="2">RBIC_L_NR</strain>
    </source>
</reference>
<dbReference type="EMBL" id="JANEYF010001784">
    <property type="protein sequence ID" value="KAJ8957301.1"/>
    <property type="molecule type" value="Genomic_DNA"/>
</dbReference>
<keyword evidence="3" id="KW-1185">Reference proteome</keyword>
<gene>
    <name evidence="2" type="ORF">NQ314_006587</name>
</gene>
<organism evidence="2 3">
    <name type="scientific">Rhamnusium bicolor</name>
    <dbReference type="NCBI Taxonomy" id="1586634"/>
    <lineage>
        <taxon>Eukaryota</taxon>
        <taxon>Metazoa</taxon>
        <taxon>Ecdysozoa</taxon>
        <taxon>Arthropoda</taxon>
        <taxon>Hexapoda</taxon>
        <taxon>Insecta</taxon>
        <taxon>Pterygota</taxon>
        <taxon>Neoptera</taxon>
        <taxon>Endopterygota</taxon>
        <taxon>Coleoptera</taxon>
        <taxon>Polyphaga</taxon>
        <taxon>Cucujiformia</taxon>
        <taxon>Chrysomeloidea</taxon>
        <taxon>Cerambycidae</taxon>
        <taxon>Lepturinae</taxon>
        <taxon>Rhagiini</taxon>
        <taxon>Rhamnusium</taxon>
    </lineage>
</organism>
<accession>A0AAV8YZ47</accession>
<sequence length="67" mass="8137">MRTSSSAPKRKTRKFKSHRPWNNEEVKSVTTFFRVSIKKNIVPRKRECEECKTKYKDILEKANMDRY</sequence>